<keyword evidence="2" id="KW-1185">Reference proteome</keyword>
<dbReference type="AlphaFoldDB" id="A0AA38CWL0"/>
<dbReference type="Proteomes" id="UP001157161">
    <property type="component" value="Unassembled WGS sequence"/>
</dbReference>
<evidence type="ECO:0000313" key="2">
    <source>
        <dbReference type="Proteomes" id="UP001157161"/>
    </source>
</evidence>
<comment type="caution">
    <text evidence="1">The sequence shown here is derived from an EMBL/GenBank/DDBJ whole genome shotgun (WGS) entry which is preliminary data.</text>
</comment>
<reference evidence="1" key="1">
    <citation type="journal article" date="2014" name="Int. J. Syst. Evol. Microbiol.">
        <title>Complete genome sequence of Corynebacterium casei LMG S-19264T (=DSM 44701T), isolated from a smear-ripened cheese.</title>
        <authorList>
            <consortium name="US DOE Joint Genome Institute (JGI-PGF)"/>
            <person name="Walter F."/>
            <person name="Albersmeier A."/>
            <person name="Kalinowski J."/>
            <person name="Ruckert C."/>
        </authorList>
    </citation>
    <scope>NUCLEOTIDE SEQUENCE</scope>
    <source>
        <strain evidence="1">NBRC 112290</strain>
    </source>
</reference>
<organism evidence="1 2">
    <name type="scientific">Litorihabitans aurantiacus</name>
    <dbReference type="NCBI Taxonomy" id="1930061"/>
    <lineage>
        <taxon>Bacteria</taxon>
        <taxon>Bacillati</taxon>
        <taxon>Actinomycetota</taxon>
        <taxon>Actinomycetes</taxon>
        <taxon>Micrococcales</taxon>
        <taxon>Beutenbergiaceae</taxon>
        <taxon>Litorihabitans</taxon>
    </lineage>
</organism>
<dbReference type="RefSeq" id="WP_284251896.1">
    <property type="nucleotide sequence ID" value="NZ_BSUM01000001.1"/>
</dbReference>
<evidence type="ECO:0000313" key="1">
    <source>
        <dbReference type="EMBL" id="GMA33222.1"/>
    </source>
</evidence>
<sequence>MALAARARRSFAVALLTPATLTGQETFEQVAGRLETHVTGLGWTWREADPTLRLLRLTRDGYVVAASIFTDDGYASITGGAGCIATLDDLPEEGP</sequence>
<gene>
    <name evidence="1" type="ORF">GCM10025875_32140</name>
</gene>
<proteinExistence type="predicted"/>
<name>A0AA38CWL0_9MICO</name>
<protein>
    <submittedName>
        <fullName evidence="1">Uncharacterized protein</fullName>
    </submittedName>
</protein>
<dbReference type="EMBL" id="BSUM01000001">
    <property type="protein sequence ID" value="GMA33222.1"/>
    <property type="molecule type" value="Genomic_DNA"/>
</dbReference>
<reference evidence="1" key="2">
    <citation type="submission" date="2023-02" db="EMBL/GenBank/DDBJ databases">
        <authorList>
            <person name="Sun Q."/>
            <person name="Mori K."/>
        </authorList>
    </citation>
    <scope>NUCLEOTIDE SEQUENCE</scope>
    <source>
        <strain evidence="1">NBRC 112290</strain>
    </source>
</reference>
<accession>A0AA38CWL0</accession>